<keyword evidence="2" id="KW-1185">Reference proteome</keyword>
<reference evidence="1 2" key="1">
    <citation type="journal article" date="2020" name="Mol. Biol. Evol.">
        <title>Distinct Expression and Methylation Patterns for Genes with Different Fates following a Single Whole-Genome Duplication in Flowering Plants.</title>
        <authorList>
            <person name="Shi T."/>
            <person name="Rahmani R.S."/>
            <person name="Gugger P.F."/>
            <person name="Wang M."/>
            <person name="Li H."/>
            <person name="Zhang Y."/>
            <person name="Li Z."/>
            <person name="Wang Q."/>
            <person name="Van de Peer Y."/>
            <person name="Marchal K."/>
            <person name="Chen J."/>
        </authorList>
    </citation>
    <scope>NUCLEOTIDE SEQUENCE [LARGE SCALE GENOMIC DNA]</scope>
    <source>
        <tissue evidence="1">Leaf</tissue>
    </source>
</reference>
<gene>
    <name evidence="1" type="ORF">HUJ06_006842</name>
</gene>
<comment type="caution">
    <text evidence="1">The sequence shown here is derived from an EMBL/GenBank/DDBJ whole genome shotgun (WGS) entry which is preliminary data.</text>
</comment>
<protein>
    <submittedName>
        <fullName evidence="1">Uncharacterized protein</fullName>
    </submittedName>
</protein>
<dbReference type="EMBL" id="DUZY01000004">
    <property type="protein sequence ID" value="DAD36202.1"/>
    <property type="molecule type" value="Genomic_DNA"/>
</dbReference>
<accession>A0A822YU71</accession>
<organism evidence="1 2">
    <name type="scientific">Nelumbo nucifera</name>
    <name type="common">Sacred lotus</name>
    <dbReference type="NCBI Taxonomy" id="4432"/>
    <lineage>
        <taxon>Eukaryota</taxon>
        <taxon>Viridiplantae</taxon>
        <taxon>Streptophyta</taxon>
        <taxon>Embryophyta</taxon>
        <taxon>Tracheophyta</taxon>
        <taxon>Spermatophyta</taxon>
        <taxon>Magnoliopsida</taxon>
        <taxon>Proteales</taxon>
        <taxon>Nelumbonaceae</taxon>
        <taxon>Nelumbo</taxon>
    </lineage>
</organism>
<evidence type="ECO:0000313" key="1">
    <source>
        <dbReference type="EMBL" id="DAD36202.1"/>
    </source>
</evidence>
<dbReference type="Proteomes" id="UP000607653">
    <property type="component" value="Unassembled WGS sequence"/>
</dbReference>
<sequence length="66" mass="6999">MLQTTVHCPVPPLPLQLKPAVVAVPVFSFGLLLSFSPASPSSRFLSFLFPPLPLSLSSSSSSPSCW</sequence>
<proteinExistence type="predicted"/>
<evidence type="ECO:0000313" key="2">
    <source>
        <dbReference type="Proteomes" id="UP000607653"/>
    </source>
</evidence>
<name>A0A822YU71_NELNU</name>
<dbReference type="AlphaFoldDB" id="A0A822YU71"/>